<name>A0ABT1SM87_9FIRM</name>
<accession>A0ABT1SM87</accession>
<keyword evidence="1" id="KW-0472">Membrane</keyword>
<feature type="transmembrane region" description="Helical" evidence="1">
    <location>
        <begin position="429"/>
        <end position="447"/>
    </location>
</feature>
<protein>
    <submittedName>
        <fullName evidence="2">ABC exporter domain-containing protein</fullName>
    </submittedName>
</protein>
<reference evidence="2 3" key="1">
    <citation type="submission" date="2022-06" db="EMBL/GenBank/DDBJ databases">
        <title>Isolation of gut microbiota from human fecal samples.</title>
        <authorList>
            <person name="Pamer E.G."/>
            <person name="Barat B."/>
            <person name="Waligurski E."/>
            <person name="Medina S."/>
            <person name="Paddock L."/>
            <person name="Mostad J."/>
        </authorList>
    </citation>
    <scope>NUCLEOTIDE SEQUENCE [LARGE SCALE GENOMIC DNA]</scope>
    <source>
        <strain evidence="2 3">DFI.6.1</strain>
    </source>
</reference>
<dbReference type="InterPro" id="IPR031584">
    <property type="entry name" value="Put_ABC_export"/>
</dbReference>
<comment type="caution">
    <text evidence="2">The sequence shown here is derived from an EMBL/GenBank/DDBJ whole genome shotgun (WGS) entry which is preliminary data.</text>
</comment>
<evidence type="ECO:0000313" key="2">
    <source>
        <dbReference type="EMBL" id="MCQ5122257.1"/>
    </source>
</evidence>
<dbReference type="Proteomes" id="UP001524435">
    <property type="component" value="Unassembled WGS sequence"/>
</dbReference>
<sequence>MRVLLSLAFLKGKAKIRNLFQTKSSAIFTILCALGYVGIMVMMLTLDKNPLAMMNALNQHGVVMLGVGYTALMVFSTMFQKRKALLFAEDSFYLFKGPFTQRQILLYASLATLTTSFLFGLLTVFVVVAMSMQNEISFGFMGMLLLTSMLSVMIWVQFNDTIYLYSLVYPKYKPIVRWIAIVLLALTGILLLWEAYVNDFAIMAAGKDFIMTDAFYFFPVFGQMKLALIAFLNHDLSALAIGLGALVLLYILTLLLFIRRKPDFYEYAMLDSEEFSQYYKAIRSGKKSSFDMNAKKVKQVKHTRFYRGAGAVFSKNLLMMKKGRSLLRGQELLIIAIYFLMAIVLDNSFEMFAYMLYVFLFILLQDCDLLKELKNYQIYLIPDSAGKKLLFAMLPSLIKISLIACVSILIGGIYFGVTAKDILLNAIQMEGYILVFLSASALSVRILKSRATAIVENMIRMIILILCALPGIFLTFFMLTKWHVTDVSAYEMVTYGSLALNFVLSLILFYFSKNMMNGCDIQSE</sequence>
<feature type="transmembrane region" description="Helical" evidence="1">
    <location>
        <begin position="238"/>
        <end position="258"/>
    </location>
</feature>
<feature type="transmembrane region" description="Helical" evidence="1">
    <location>
        <begin position="325"/>
        <end position="345"/>
    </location>
</feature>
<feature type="transmembrane region" description="Helical" evidence="1">
    <location>
        <begin position="24"/>
        <end position="45"/>
    </location>
</feature>
<keyword evidence="3" id="KW-1185">Reference proteome</keyword>
<feature type="transmembrane region" description="Helical" evidence="1">
    <location>
        <begin position="104"/>
        <end position="129"/>
    </location>
</feature>
<feature type="transmembrane region" description="Helical" evidence="1">
    <location>
        <begin position="351"/>
        <end position="370"/>
    </location>
</feature>
<evidence type="ECO:0000256" key="1">
    <source>
        <dbReference type="SAM" id="Phobius"/>
    </source>
</evidence>
<dbReference type="EMBL" id="JANGCH010000011">
    <property type="protein sequence ID" value="MCQ5122257.1"/>
    <property type="molecule type" value="Genomic_DNA"/>
</dbReference>
<feature type="transmembrane region" description="Helical" evidence="1">
    <location>
        <begin position="57"/>
        <end position="79"/>
    </location>
</feature>
<gene>
    <name evidence="2" type="ORF">NE663_08300</name>
</gene>
<keyword evidence="1" id="KW-1133">Transmembrane helix</keyword>
<organism evidence="2 3">
    <name type="scientific">Massilicoli timonensis</name>
    <dbReference type="NCBI Taxonomy" id="2015901"/>
    <lineage>
        <taxon>Bacteria</taxon>
        <taxon>Bacillati</taxon>
        <taxon>Bacillota</taxon>
        <taxon>Erysipelotrichia</taxon>
        <taxon>Erysipelotrichales</taxon>
        <taxon>Erysipelotrichaceae</taxon>
        <taxon>Massilicoli</taxon>
    </lineage>
</organism>
<feature type="transmembrane region" description="Helical" evidence="1">
    <location>
        <begin position="492"/>
        <end position="511"/>
    </location>
</feature>
<dbReference type="RefSeq" id="WP_178199837.1">
    <property type="nucleotide sequence ID" value="NZ_CANTYB010000109.1"/>
</dbReference>
<feature type="transmembrane region" description="Helical" evidence="1">
    <location>
        <begin position="136"/>
        <end position="155"/>
    </location>
</feature>
<proteinExistence type="predicted"/>
<keyword evidence="1" id="KW-0812">Transmembrane</keyword>
<feature type="transmembrane region" description="Helical" evidence="1">
    <location>
        <begin position="175"/>
        <end position="193"/>
    </location>
</feature>
<feature type="transmembrane region" description="Helical" evidence="1">
    <location>
        <begin position="390"/>
        <end position="417"/>
    </location>
</feature>
<evidence type="ECO:0000313" key="3">
    <source>
        <dbReference type="Proteomes" id="UP001524435"/>
    </source>
</evidence>
<feature type="transmembrane region" description="Helical" evidence="1">
    <location>
        <begin position="459"/>
        <end position="480"/>
    </location>
</feature>
<dbReference type="Pfam" id="PF16962">
    <property type="entry name" value="ABC_export"/>
    <property type="match status" value="1"/>
</dbReference>